<reference evidence="2 3" key="1">
    <citation type="submission" date="2021-06" db="EMBL/GenBank/DDBJ databases">
        <title>A haploid diamondback moth (Plutella xylostella L.) genome assembly resolves 31 chromosomes and identifies a diamide resistance mutation.</title>
        <authorList>
            <person name="Ward C.M."/>
            <person name="Perry K.D."/>
            <person name="Baker G."/>
            <person name="Powis K."/>
            <person name="Heckel D.G."/>
            <person name="Baxter S.W."/>
        </authorList>
    </citation>
    <scope>NUCLEOTIDE SEQUENCE [LARGE SCALE GENOMIC DNA]</scope>
    <source>
        <strain evidence="2 3">LV</strain>
        <tissue evidence="2">Single pupa</tissue>
    </source>
</reference>
<evidence type="ECO:0000256" key="1">
    <source>
        <dbReference type="SAM" id="MobiDB-lite"/>
    </source>
</evidence>
<evidence type="ECO:0000313" key="2">
    <source>
        <dbReference type="EMBL" id="KAG7313669.1"/>
    </source>
</evidence>
<dbReference type="Proteomes" id="UP000823941">
    <property type="component" value="Chromosome 1"/>
</dbReference>
<accession>A0ABQ7R8M3</accession>
<comment type="caution">
    <text evidence="2">The sequence shown here is derived from an EMBL/GenBank/DDBJ whole genome shotgun (WGS) entry which is preliminary data.</text>
</comment>
<dbReference type="EMBL" id="JAHIBW010000001">
    <property type="protein sequence ID" value="KAG7313669.1"/>
    <property type="molecule type" value="Genomic_DNA"/>
</dbReference>
<proteinExistence type="predicted"/>
<name>A0ABQ7R8M3_PLUXY</name>
<sequence>MGSTERALGARLAGHGGARQASPAAESSVPETGAPHAVQPAPPRACVHYPMQQITTIRLVTLAKVAKVPKVTKMPMVP</sequence>
<keyword evidence="3" id="KW-1185">Reference proteome</keyword>
<feature type="compositionally biased region" description="Low complexity" evidence="1">
    <location>
        <begin position="1"/>
        <end position="13"/>
    </location>
</feature>
<gene>
    <name evidence="2" type="ORF">JYU34_000829</name>
</gene>
<organism evidence="2 3">
    <name type="scientific">Plutella xylostella</name>
    <name type="common">Diamondback moth</name>
    <name type="synonym">Plutella maculipennis</name>
    <dbReference type="NCBI Taxonomy" id="51655"/>
    <lineage>
        <taxon>Eukaryota</taxon>
        <taxon>Metazoa</taxon>
        <taxon>Ecdysozoa</taxon>
        <taxon>Arthropoda</taxon>
        <taxon>Hexapoda</taxon>
        <taxon>Insecta</taxon>
        <taxon>Pterygota</taxon>
        <taxon>Neoptera</taxon>
        <taxon>Endopterygota</taxon>
        <taxon>Lepidoptera</taxon>
        <taxon>Glossata</taxon>
        <taxon>Ditrysia</taxon>
        <taxon>Yponomeutoidea</taxon>
        <taxon>Plutellidae</taxon>
        <taxon>Plutella</taxon>
    </lineage>
</organism>
<feature type="region of interest" description="Disordered" evidence="1">
    <location>
        <begin position="1"/>
        <end position="41"/>
    </location>
</feature>
<protein>
    <submittedName>
        <fullName evidence="2">Uncharacterized protein</fullName>
    </submittedName>
</protein>
<evidence type="ECO:0000313" key="3">
    <source>
        <dbReference type="Proteomes" id="UP000823941"/>
    </source>
</evidence>